<evidence type="ECO:0000313" key="4">
    <source>
        <dbReference type="Proteomes" id="UP000199385"/>
    </source>
</evidence>
<dbReference type="Proteomes" id="UP000199385">
    <property type="component" value="Chromosome I"/>
</dbReference>
<accession>A0A1A8ZNK0</accession>
<evidence type="ECO:0000256" key="1">
    <source>
        <dbReference type="SAM" id="MobiDB-lite"/>
    </source>
</evidence>
<dbReference type="OrthoDB" id="3405419at2"/>
<sequence length="119" mass="11720">MWRRPGLLGGGLTALGLLVVTVSGVILAREIARTPDRGPDPLLGVGVGVLLMVVGLTTLRDRRRFPPGYRSGAGPATAFPYTPPHPNAYGGDMPSYGGDCGSGGDSGGGGGGDGGGGGC</sequence>
<dbReference type="STRING" id="261654.GA0070611_3043"/>
<evidence type="ECO:0000313" key="3">
    <source>
        <dbReference type="EMBL" id="SBT45465.1"/>
    </source>
</evidence>
<evidence type="ECO:0000256" key="2">
    <source>
        <dbReference type="SAM" id="Phobius"/>
    </source>
</evidence>
<reference evidence="4" key="1">
    <citation type="submission" date="2016-06" db="EMBL/GenBank/DDBJ databases">
        <authorList>
            <person name="Varghese N."/>
            <person name="Submissions Spin"/>
        </authorList>
    </citation>
    <scope>NUCLEOTIDE SEQUENCE [LARGE SCALE GENOMIC DNA]</scope>
    <source>
        <strain evidence="4">DSM 44815</strain>
    </source>
</reference>
<keyword evidence="2" id="KW-0472">Membrane</keyword>
<dbReference type="RefSeq" id="WP_091664531.1">
    <property type="nucleotide sequence ID" value="NZ_LT594323.1"/>
</dbReference>
<name>A0A1A8ZNK0_9ACTN</name>
<feature type="transmembrane region" description="Helical" evidence="2">
    <location>
        <begin position="38"/>
        <end position="59"/>
    </location>
</feature>
<protein>
    <submittedName>
        <fullName evidence="3">Uncharacterized protein</fullName>
    </submittedName>
</protein>
<keyword evidence="4" id="KW-1185">Reference proteome</keyword>
<gene>
    <name evidence="3" type="ORF">GA0070611_3043</name>
</gene>
<organism evidence="3 4">
    <name type="scientific">Micromonospora auratinigra</name>
    <dbReference type="NCBI Taxonomy" id="261654"/>
    <lineage>
        <taxon>Bacteria</taxon>
        <taxon>Bacillati</taxon>
        <taxon>Actinomycetota</taxon>
        <taxon>Actinomycetes</taxon>
        <taxon>Micromonosporales</taxon>
        <taxon>Micromonosporaceae</taxon>
        <taxon>Micromonospora</taxon>
    </lineage>
</organism>
<feature type="compositionally biased region" description="Gly residues" evidence="1">
    <location>
        <begin position="98"/>
        <end position="119"/>
    </location>
</feature>
<proteinExistence type="predicted"/>
<feature type="region of interest" description="Disordered" evidence="1">
    <location>
        <begin position="64"/>
        <end position="119"/>
    </location>
</feature>
<dbReference type="EMBL" id="LT594323">
    <property type="protein sequence ID" value="SBT45465.1"/>
    <property type="molecule type" value="Genomic_DNA"/>
</dbReference>
<dbReference type="AlphaFoldDB" id="A0A1A8ZNK0"/>
<keyword evidence="2" id="KW-1133">Transmembrane helix</keyword>
<keyword evidence="2" id="KW-0812">Transmembrane</keyword>
<dbReference type="PATRIC" id="fig|261654.4.peg.3095"/>